<dbReference type="Proteomes" id="UP001551675">
    <property type="component" value="Unassembled WGS sequence"/>
</dbReference>
<dbReference type="RefSeq" id="WP_358134572.1">
    <property type="nucleotide sequence ID" value="NZ_JBFALK010000010.1"/>
</dbReference>
<comment type="caution">
    <text evidence="2">The sequence shown here is derived from an EMBL/GenBank/DDBJ whole genome shotgun (WGS) entry which is preliminary data.</text>
</comment>
<dbReference type="EMBL" id="JBFALK010000010">
    <property type="protein sequence ID" value="MEV0970855.1"/>
    <property type="molecule type" value="Genomic_DNA"/>
</dbReference>
<evidence type="ECO:0000313" key="2">
    <source>
        <dbReference type="EMBL" id="MEV0970855.1"/>
    </source>
</evidence>
<sequence>MNEEAGEVRVIAGALAVQPDLAALGVSGGDEMLLPSRSMGRPQDDDGRMLNGIV</sequence>
<name>A0ABV3GGT4_MICGL</name>
<evidence type="ECO:0000313" key="3">
    <source>
        <dbReference type="Proteomes" id="UP001551675"/>
    </source>
</evidence>
<accession>A0ABV3GGT4</accession>
<organism evidence="2 3">
    <name type="scientific">Microtetraspora glauca</name>
    <dbReference type="NCBI Taxonomy" id="1996"/>
    <lineage>
        <taxon>Bacteria</taxon>
        <taxon>Bacillati</taxon>
        <taxon>Actinomycetota</taxon>
        <taxon>Actinomycetes</taxon>
        <taxon>Streptosporangiales</taxon>
        <taxon>Streptosporangiaceae</taxon>
        <taxon>Microtetraspora</taxon>
    </lineage>
</organism>
<gene>
    <name evidence="2" type="ORF">AB0I59_19660</name>
</gene>
<reference evidence="2 3" key="1">
    <citation type="submission" date="2024-06" db="EMBL/GenBank/DDBJ databases">
        <title>The Natural Products Discovery Center: Release of the First 8490 Sequenced Strains for Exploring Actinobacteria Biosynthetic Diversity.</title>
        <authorList>
            <person name="Kalkreuter E."/>
            <person name="Kautsar S.A."/>
            <person name="Yang D."/>
            <person name="Bader C.D."/>
            <person name="Teijaro C.N."/>
            <person name="Fluegel L."/>
            <person name="Davis C.M."/>
            <person name="Simpson J.R."/>
            <person name="Lauterbach L."/>
            <person name="Steele A.D."/>
            <person name="Gui C."/>
            <person name="Meng S."/>
            <person name="Li G."/>
            <person name="Viehrig K."/>
            <person name="Ye F."/>
            <person name="Su P."/>
            <person name="Kiefer A.F."/>
            <person name="Nichols A."/>
            <person name="Cepeda A.J."/>
            <person name="Yan W."/>
            <person name="Fan B."/>
            <person name="Jiang Y."/>
            <person name="Adhikari A."/>
            <person name="Zheng C.-J."/>
            <person name="Schuster L."/>
            <person name="Cowan T.M."/>
            <person name="Smanski M.J."/>
            <person name="Chevrette M.G."/>
            <person name="De Carvalho L.P.S."/>
            <person name="Shen B."/>
        </authorList>
    </citation>
    <scope>NUCLEOTIDE SEQUENCE [LARGE SCALE GENOMIC DNA]</scope>
    <source>
        <strain evidence="2 3">NPDC050100</strain>
    </source>
</reference>
<proteinExistence type="predicted"/>
<protein>
    <submittedName>
        <fullName evidence="2">Uncharacterized protein</fullName>
    </submittedName>
</protein>
<keyword evidence="3" id="KW-1185">Reference proteome</keyword>
<feature type="region of interest" description="Disordered" evidence="1">
    <location>
        <begin position="27"/>
        <end position="54"/>
    </location>
</feature>
<evidence type="ECO:0000256" key="1">
    <source>
        <dbReference type="SAM" id="MobiDB-lite"/>
    </source>
</evidence>